<feature type="compositionally biased region" description="Basic and acidic residues" evidence="1">
    <location>
        <begin position="88"/>
        <end position="100"/>
    </location>
</feature>
<dbReference type="Proteomes" id="UP001283361">
    <property type="component" value="Unassembled WGS sequence"/>
</dbReference>
<reference evidence="2" key="1">
    <citation type="journal article" date="2023" name="G3 (Bethesda)">
        <title>A reference genome for the long-term kleptoplast-retaining sea slug Elysia crispata morphotype clarki.</title>
        <authorList>
            <person name="Eastman K.E."/>
            <person name="Pendleton A.L."/>
            <person name="Shaikh M.A."/>
            <person name="Suttiyut T."/>
            <person name="Ogas R."/>
            <person name="Tomko P."/>
            <person name="Gavelis G."/>
            <person name="Widhalm J.R."/>
            <person name="Wisecaver J.H."/>
        </authorList>
    </citation>
    <scope>NUCLEOTIDE SEQUENCE</scope>
    <source>
        <strain evidence="2">ECLA1</strain>
    </source>
</reference>
<dbReference type="EMBL" id="JAWDGP010005929">
    <property type="protein sequence ID" value="KAK3749708.1"/>
    <property type="molecule type" value="Genomic_DNA"/>
</dbReference>
<evidence type="ECO:0000313" key="2">
    <source>
        <dbReference type="EMBL" id="KAK3749708.1"/>
    </source>
</evidence>
<name>A0AAE0YLY7_9GAST</name>
<comment type="caution">
    <text evidence="2">The sequence shown here is derived from an EMBL/GenBank/DDBJ whole genome shotgun (WGS) entry which is preliminary data.</text>
</comment>
<proteinExistence type="predicted"/>
<dbReference type="AlphaFoldDB" id="A0AAE0YLY7"/>
<accession>A0AAE0YLY7</accession>
<keyword evidence="3" id="KW-1185">Reference proteome</keyword>
<evidence type="ECO:0000313" key="3">
    <source>
        <dbReference type="Proteomes" id="UP001283361"/>
    </source>
</evidence>
<sequence>MCLCSLSPKGEDFIDSTKELVYDADSGRISRDLHHCPLFGPGSTVRHSSPEDVLLLLLLIRHSLDYMFLHRRPNYDFLGGEASNQSKMAERDHLAKGKKQ</sequence>
<organism evidence="2 3">
    <name type="scientific">Elysia crispata</name>
    <name type="common">lettuce slug</name>
    <dbReference type="NCBI Taxonomy" id="231223"/>
    <lineage>
        <taxon>Eukaryota</taxon>
        <taxon>Metazoa</taxon>
        <taxon>Spiralia</taxon>
        <taxon>Lophotrochozoa</taxon>
        <taxon>Mollusca</taxon>
        <taxon>Gastropoda</taxon>
        <taxon>Heterobranchia</taxon>
        <taxon>Euthyneura</taxon>
        <taxon>Panpulmonata</taxon>
        <taxon>Sacoglossa</taxon>
        <taxon>Placobranchoidea</taxon>
        <taxon>Plakobranchidae</taxon>
        <taxon>Elysia</taxon>
    </lineage>
</organism>
<evidence type="ECO:0000256" key="1">
    <source>
        <dbReference type="SAM" id="MobiDB-lite"/>
    </source>
</evidence>
<protein>
    <submittedName>
        <fullName evidence="2">Uncharacterized protein</fullName>
    </submittedName>
</protein>
<feature type="region of interest" description="Disordered" evidence="1">
    <location>
        <begin position="80"/>
        <end position="100"/>
    </location>
</feature>
<gene>
    <name evidence="2" type="ORF">RRG08_056498</name>
</gene>